<gene>
    <name evidence="2" type="ORF">ANCDUO_05138</name>
</gene>
<feature type="compositionally biased region" description="Basic residues" evidence="1">
    <location>
        <begin position="47"/>
        <end position="57"/>
    </location>
</feature>
<feature type="region of interest" description="Disordered" evidence="1">
    <location>
        <begin position="20"/>
        <end position="57"/>
    </location>
</feature>
<protein>
    <submittedName>
        <fullName evidence="2">Uncharacterized protein</fullName>
    </submittedName>
</protein>
<dbReference type="AlphaFoldDB" id="A0A0C2GZA6"/>
<keyword evidence="3" id="KW-1185">Reference proteome</keyword>
<sequence>MPCRCQVELAQLKDDLASRPLDLPRSYTPTAADPHSDSSVTSTAQRKDRRASTRKHPPIKASVLFGAKKLLVLIYYPHLKFAGRSDLLQEQGPSVVSECGGACAVNLAIYRRKARVTIQRTPVRRSTEALVLPLHETLDANRQRCG</sequence>
<evidence type="ECO:0000256" key="1">
    <source>
        <dbReference type="SAM" id="MobiDB-lite"/>
    </source>
</evidence>
<reference evidence="2 3" key="1">
    <citation type="submission" date="2013-12" db="EMBL/GenBank/DDBJ databases">
        <title>Draft genome of the parsitic nematode Ancylostoma duodenale.</title>
        <authorList>
            <person name="Mitreva M."/>
        </authorList>
    </citation>
    <scope>NUCLEOTIDE SEQUENCE [LARGE SCALE GENOMIC DNA]</scope>
    <source>
        <strain evidence="2 3">Zhejiang</strain>
    </source>
</reference>
<dbReference type="Proteomes" id="UP000054047">
    <property type="component" value="Unassembled WGS sequence"/>
</dbReference>
<evidence type="ECO:0000313" key="3">
    <source>
        <dbReference type="Proteomes" id="UP000054047"/>
    </source>
</evidence>
<accession>A0A0C2GZA6</accession>
<organism evidence="2 3">
    <name type="scientific">Ancylostoma duodenale</name>
    <dbReference type="NCBI Taxonomy" id="51022"/>
    <lineage>
        <taxon>Eukaryota</taxon>
        <taxon>Metazoa</taxon>
        <taxon>Ecdysozoa</taxon>
        <taxon>Nematoda</taxon>
        <taxon>Chromadorea</taxon>
        <taxon>Rhabditida</taxon>
        <taxon>Rhabditina</taxon>
        <taxon>Rhabditomorpha</taxon>
        <taxon>Strongyloidea</taxon>
        <taxon>Ancylostomatidae</taxon>
        <taxon>Ancylostomatinae</taxon>
        <taxon>Ancylostoma</taxon>
    </lineage>
</organism>
<evidence type="ECO:0000313" key="2">
    <source>
        <dbReference type="EMBL" id="KIH64544.1"/>
    </source>
</evidence>
<proteinExistence type="predicted"/>
<dbReference type="EMBL" id="KN728000">
    <property type="protein sequence ID" value="KIH64544.1"/>
    <property type="molecule type" value="Genomic_DNA"/>
</dbReference>
<name>A0A0C2GZA6_9BILA</name>